<dbReference type="PANTHER" id="PTHR11727">
    <property type="entry name" value="DIMETHYLADENOSINE TRANSFERASE"/>
    <property type="match status" value="1"/>
</dbReference>
<feature type="binding site" evidence="7">
    <location>
        <position position="62"/>
    </location>
    <ligand>
        <name>S-adenosyl-L-methionine</name>
        <dbReference type="ChEBI" id="CHEBI:59789"/>
    </ligand>
</feature>
<dbReference type="Gene3D" id="1.10.8.100">
    <property type="entry name" value="Ribosomal RNA adenine dimethylase-like, domain 2"/>
    <property type="match status" value="1"/>
</dbReference>
<evidence type="ECO:0000313" key="10">
    <source>
        <dbReference type="Proteomes" id="UP000754563"/>
    </source>
</evidence>
<evidence type="ECO:0000256" key="7">
    <source>
        <dbReference type="PROSITE-ProRule" id="PRU01026"/>
    </source>
</evidence>
<dbReference type="EC" id="2.1.1.182" evidence="9"/>
<evidence type="ECO:0000259" key="8">
    <source>
        <dbReference type="SMART" id="SM00650"/>
    </source>
</evidence>
<keyword evidence="5 7" id="KW-0949">S-adenosyl-L-methionine</keyword>
<feature type="domain" description="Ribosomal RNA adenine methylase transferase N-terminal" evidence="8">
    <location>
        <begin position="21"/>
        <end position="189"/>
    </location>
</feature>
<dbReference type="PANTHER" id="PTHR11727:SF7">
    <property type="entry name" value="DIMETHYLADENOSINE TRANSFERASE-RELATED"/>
    <property type="match status" value="1"/>
</dbReference>
<feature type="binding site" evidence="7">
    <location>
        <position position="87"/>
    </location>
    <ligand>
        <name>S-adenosyl-L-methionine</name>
        <dbReference type="ChEBI" id="CHEBI:59789"/>
    </ligand>
</feature>
<evidence type="ECO:0000256" key="1">
    <source>
        <dbReference type="ARBA" id="ARBA00022490"/>
    </source>
</evidence>
<feature type="binding site" evidence="7">
    <location>
        <position position="41"/>
    </location>
    <ligand>
        <name>S-adenosyl-L-methionine</name>
        <dbReference type="ChEBI" id="CHEBI:59789"/>
    </ligand>
</feature>
<feature type="binding site" evidence="7">
    <location>
        <position position="14"/>
    </location>
    <ligand>
        <name>S-adenosyl-L-methionine</name>
        <dbReference type="ChEBI" id="CHEBI:59789"/>
    </ligand>
</feature>
<keyword evidence="4 7" id="KW-0808">Transferase</keyword>
<dbReference type="CDD" id="cd02440">
    <property type="entry name" value="AdoMet_MTases"/>
    <property type="match status" value="1"/>
</dbReference>
<keyword evidence="2" id="KW-0698">rRNA processing</keyword>
<evidence type="ECO:0000256" key="3">
    <source>
        <dbReference type="ARBA" id="ARBA00022603"/>
    </source>
</evidence>
<accession>A0A955L6V2</accession>
<protein>
    <submittedName>
        <fullName evidence="9">Ribosomal RNA small subunit methyltransferase A</fullName>
        <ecNumber evidence="9">2.1.1.182</ecNumber>
    </submittedName>
</protein>
<dbReference type="Proteomes" id="UP000754563">
    <property type="component" value="Unassembled WGS sequence"/>
</dbReference>
<dbReference type="SUPFAM" id="SSF53335">
    <property type="entry name" value="S-adenosyl-L-methionine-dependent methyltransferases"/>
    <property type="match status" value="1"/>
</dbReference>
<sequence length="258" mass="30115">MKDDHNFKKKFGQNFILDFNVIFTTLDLLQLNVHDKVLEIGPGDGRFTDVIIDQVEHLDLVEVDIELADYLAFKYEAYDNLTIHNMDILEYELTEYKDHSYKVFGALPYNISKPIISKFLESDIRPSKMVFITQYEVAEDYAAEAPKATFLSNYAHVFADVELKAKIDKHLFHPQPKVHGGVLEITPRKRPLVDDPERFTKFLKNGFRTPRKKLLNTLSSIYKDINWEDAMKELGLNNKIRAAELTFEDWKKLYTIFS</sequence>
<evidence type="ECO:0000256" key="4">
    <source>
        <dbReference type="ARBA" id="ARBA00022679"/>
    </source>
</evidence>
<gene>
    <name evidence="9" type="primary">rsmA</name>
    <name evidence="9" type="ORF">KC717_00165</name>
</gene>
<comment type="similarity">
    <text evidence="7">Belongs to the class I-like SAM-binding methyltransferase superfamily. rRNA adenine N(6)-methyltransferase family.</text>
</comment>
<dbReference type="GO" id="GO:0005829">
    <property type="term" value="C:cytosol"/>
    <property type="evidence" value="ECO:0007669"/>
    <property type="project" value="TreeGrafter"/>
</dbReference>
<keyword evidence="1" id="KW-0963">Cytoplasm</keyword>
<keyword evidence="3 7" id="KW-0489">Methyltransferase</keyword>
<dbReference type="PROSITE" id="PS51689">
    <property type="entry name" value="SAM_RNA_A_N6_MT"/>
    <property type="match status" value="1"/>
</dbReference>
<feature type="binding site" evidence="7">
    <location>
        <position position="16"/>
    </location>
    <ligand>
        <name>S-adenosyl-L-methionine</name>
        <dbReference type="ChEBI" id="CHEBI:59789"/>
    </ligand>
</feature>
<dbReference type="InterPro" id="IPR029063">
    <property type="entry name" value="SAM-dependent_MTases_sf"/>
</dbReference>
<dbReference type="EMBL" id="JAGQLH010000001">
    <property type="protein sequence ID" value="MCA9385040.1"/>
    <property type="molecule type" value="Genomic_DNA"/>
</dbReference>
<keyword evidence="6 7" id="KW-0694">RNA-binding</keyword>
<organism evidence="9 10">
    <name type="scientific">Candidatus Dojkabacteria bacterium</name>
    <dbReference type="NCBI Taxonomy" id="2099670"/>
    <lineage>
        <taxon>Bacteria</taxon>
        <taxon>Candidatus Dojkabacteria</taxon>
    </lineage>
</organism>
<dbReference type="GO" id="GO:0052908">
    <property type="term" value="F:16S rRNA (adenine(1518)-N(6)/adenine(1519)-N(6))-dimethyltransferase activity"/>
    <property type="evidence" value="ECO:0007669"/>
    <property type="project" value="UniProtKB-EC"/>
</dbReference>
<name>A0A955L6V2_9BACT</name>
<dbReference type="NCBIfam" id="TIGR00755">
    <property type="entry name" value="ksgA"/>
    <property type="match status" value="1"/>
</dbReference>
<dbReference type="InterPro" id="IPR020598">
    <property type="entry name" value="rRNA_Ade_methylase_Trfase_N"/>
</dbReference>
<dbReference type="Gene3D" id="3.40.50.150">
    <property type="entry name" value="Vaccinia Virus protein VP39"/>
    <property type="match status" value="1"/>
</dbReference>
<dbReference type="InterPro" id="IPR011530">
    <property type="entry name" value="rRNA_adenine_dimethylase"/>
</dbReference>
<comment type="caution">
    <text evidence="9">The sequence shown here is derived from an EMBL/GenBank/DDBJ whole genome shotgun (WGS) entry which is preliminary data.</text>
</comment>
<evidence type="ECO:0000256" key="6">
    <source>
        <dbReference type="ARBA" id="ARBA00022884"/>
    </source>
</evidence>
<dbReference type="PROSITE" id="PS01131">
    <property type="entry name" value="RRNA_A_DIMETH"/>
    <property type="match status" value="1"/>
</dbReference>
<reference evidence="9" key="1">
    <citation type="submission" date="2020-04" db="EMBL/GenBank/DDBJ databases">
        <authorList>
            <person name="Zhang T."/>
        </authorList>
    </citation>
    <scope>NUCLEOTIDE SEQUENCE</scope>
    <source>
        <strain evidence="9">HKST-UBA11</strain>
    </source>
</reference>
<reference evidence="9" key="2">
    <citation type="journal article" date="2021" name="Microbiome">
        <title>Successional dynamics and alternative stable states in a saline activated sludge microbial community over 9 years.</title>
        <authorList>
            <person name="Wang Y."/>
            <person name="Ye J."/>
            <person name="Ju F."/>
            <person name="Liu L."/>
            <person name="Boyd J.A."/>
            <person name="Deng Y."/>
            <person name="Parks D.H."/>
            <person name="Jiang X."/>
            <person name="Yin X."/>
            <person name="Woodcroft B.J."/>
            <person name="Tyson G.W."/>
            <person name="Hugenholtz P."/>
            <person name="Polz M.F."/>
            <person name="Zhang T."/>
        </authorList>
    </citation>
    <scope>NUCLEOTIDE SEQUENCE</scope>
    <source>
        <strain evidence="9">HKST-UBA11</strain>
    </source>
</reference>
<proteinExistence type="inferred from homology"/>
<evidence type="ECO:0000256" key="2">
    <source>
        <dbReference type="ARBA" id="ARBA00022552"/>
    </source>
</evidence>
<evidence type="ECO:0000256" key="5">
    <source>
        <dbReference type="ARBA" id="ARBA00022691"/>
    </source>
</evidence>
<dbReference type="InterPro" id="IPR023165">
    <property type="entry name" value="rRNA_Ade_diMease-like_C"/>
</dbReference>
<evidence type="ECO:0000313" key="9">
    <source>
        <dbReference type="EMBL" id="MCA9385040.1"/>
    </source>
</evidence>
<dbReference type="Pfam" id="PF00398">
    <property type="entry name" value="RrnaAD"/>
    <property type="match status" value="1"/>
</dbReference>
<feature type="binding site" evidence="7">
    <location>
        <position position="106"/>
    </location>
    <ligand>
        <name>S-adenosyl-L-methionine</name>
        <dbReference type="ChEBI" id="CHEBI:59789"/>
    </ligand>
</feature>
<dbReference type="AlphaFoldDB" id="A0A955L6V2"/>
<dbReference type="SMART" id="SM00650">
    <property type="entry name" value="rADc"/>
    <property type="match status" value="1"/>
</dbReference>
<dbReference type="GO" id="GO:0003723">
    <property type="term" value="F:RNA binding"/>
    <property type="evidence" value="ECO:0007669"/>
    <property type="project" value="UniProtKB-UniRule"/>
</dbReference>
<dbReference type="InterPro" id="IPR020596">
    <property type="entry name" value="rRNA_Ade_Mease_Trfase_CS"/>
</dbReference>
<dbReference type="InterPro" id="IPR001737">
    <property type="entry name" value="KsgA/Erm"/>
</dbReference>